<dbReference type="EMBL" id="NRRV01000032">
    <property type="protein sequence ID" value="MBK1631779.1"/>
    <property type="molecule type" value="Genomic_DNA"/>
</dbReference>
<evidence type="ECO:0000259" key="6">
    <source>
        <dbReference type="Pfam" id="PF00535"/>
    </source>
</evidence>
<dbReference type="InterPro" id="IPR029044">
    <property type="entry name" value="Nucleotide-diphossugar_trans"/>
</dbReference>
<evidence type="ECO:0000256" key="5">
    <source>
        <dbReference type="ARBA" id="ARBA00023136"/>
    </source>
</evidence>
<dbReference type="PANTHER" id="PTHR43646:SF2">
    <property type="entry name" value="GLYCOSYLTRANSFERASE 2-LIKE DOMAIN-CONTAINING PROTEIN"/>
    <property type="match status" value="1"/>
</dbReference>
<evidence type="ECO:0000313" key="8">
    <source>
        <dbReference type="Proteomes" id="UP000748752"/>
    </source>
</evidence>
<gene>
    <name evidence="7" type="ORF">CKO31_13750</name>
</gene>
<keyword evidence="4" id="KW-0808">Transferase</keyword>
<accession>A0ABS1CJW9</accession>
<evidence type="ECO:0000313" key="7">
    <source>
        <dbReference type="EMBL" id="MBK1631779.1"/>
    </source>
</evidence>
<comment type="caution">
    <text evidence="7">The sequence shown here is derived from an EMBL/GenBank/DDBJ whole genome shotgun (WGS) entry which is preliminary data.</text>
</comment>
<sequence length="211" mass="23721">MSARLEQVHTALRPRELVVVEPEGAAPVAPTPLPCRRIRAPRGRGTQCNAGARATTAPVLLFLHDDTQLPPDADRAIASALADQALGMACFRLRFDHRHPVLALYAWCSRFDSVWTTFGDQGYLIRRALFDAVGGFPDWPLFEDVELARRVRRQPGPWRRIRKLSAAVTTSAVRFQRGGVLRQQLRNATAMLRFFAGVSPARLAEEYERRH</sequence>
<protein>
    <recommendedName>
        <fullName evidence="6">Glycosyltransferase 2-like domain-containing protein</fullName>
    </recommendedName>
</protein>
<dbReference type="Pfam" id="PF00535">
    <property type="entry name" value="Glycos_transf_2"/>
    <property type="match status" value="1"/>
</dbReference>
<evidence type="ECO:0000256" key="2">
    <source>
        <dbReference type="ARBA" id="ARBA00022475"/>
    </source>
</evidence>
<evidence type="ECO:0000256" key="4">
    <source>
        <dbReference type="ARBA" id="ARBA00022679"/>
    </source>
</evidence>
<dbReference type="SUPFAM" id="SSF53448">
    <property type="entry name" value="Nucleotide-diphospho-sugar transferases"/>
    <property type="match status" value="1"/>
</dbReference>
<dbReference type="InterPro" id="IPR001173">
    <property type="entry name" value="Glyco_trans_2-like"/>
</dbReference>
<dbReference type="PANTHER" id="PTHR43646">
    <property type="entry name" value="GLYCOSYLTRANSFERASE"/>
    <property type="match status" value="1"/>
</dbReference>
<evidence type="ECO:0000256" key="3">
    <source>
        <dbReference type="ARBA" id="ARBA00022676"/>
    </source>
</evidence>
<keyword evidence="8" id="KW-1185">Reference proteome</keyword>
<dbReference type="Proteomes" id="UP000748752">
    <property type="component" value="Unassembled WGS sequence"/>
</dbReference>
<keyword evidence="5" id="KW-0472">Membrane</keyword>
<dbReference type="Gene3D" id="3.90.550.10">
    <property type="entry name" value="Spore Coat Polysaccharide Biosynthesis Protein SpsA, Chain A"/>
    <property type="match status" value="1"/>
</dbReference>
<comment type="subcellular location">
    <subcellularLocation>
        <location evidence="1">Cell membrane</location>
    </subcellularLocation>
</comment>
<name>A0ABS1CJW9_9GAMM</name>
<evidence type="ECO:0000256" key="1">
    <source>
        <dbReference type="ARBA" id="ARBA00004236"/>
    </source>
</evidence>
<reference evidence="7 8" key="1">
    <citation type="journal article" date="2020" name="Microorganisms">
        <title>Osmotic Adaptation and Compatible Solute Biosynthesis of Phototrophic Bacteria as Revealed from Genome Analyses.</title>
        <authorList>
            <person name="Imhoff J.F."/>
            <person name="Rahn T."/>
            <person name="Kunzel S."/>
            <person name="Keller A."/>
            <person name="Neulinger S.C."/>
        </authorList>
    </citation>
    <scope>NUCLEOTIDE SEQUENCE [LARGE SCALE GENOMIC DNA]</scope>
    <source>
        <strain evidence="7 8">DSM 6210</strain>
    </source>
</reference>
<organism evidence="7 8">
    <name type="scientific">Thiohalocapsa halophila</name>
    <dbReference type="NCBI Taxonomy" id="69359"/>
    <lineage>
        <taxon>Bacteria</taxon>
        <taxon>Pseudomonadati</taxon>
        <taxon>Pseudomonadota</taxon>
        <taxon>Gammaproteobacteria</taxon>
        <taxon>Chromatiales</taxon>
        <taxon>Chromatiaceae</taxon>
        <taxon>Thiohalocapsa</taxon>
    </lineage>
</organism>
<proteinExistence type="predicted"/>
<feature type="domain" description="Glycosyltransferase 2-like" evidence="6">
    <location>
        <begin position="35"/>
        <end position="93"/>
    </location>
</feature>
<keyword evidence="3" id="KW-0328">Glycosyltransferase</keyword>
<keyword evidence="2" id="KW-1003">Cell membrane</keyword>